<sequence>LAELADSSPVYGDNVAEADSGGNVDPPGADGGADDLARKLGRFNDFVASLGLPVNKIEARAVDGGMRLGAYATEDVAEGDVYISLPPGSVIDVETAVSDALETSPPLAGC</sequence>
<dbReference type="InterPro" id="IPR046341">
    <property type="entry name" value="SET_dom_sf"/>
</dbReference>
<feature type="non-terminal residue" evidence="2">
    <location>
        <position position="1"/>
    </location>
</feature>
<evidence type="ECO:0000313" key="3">
    <source>
        <dbReference type="Proteomes" id="UP000266841"/>
    </source>
</evidence>
<dbReference type="SUPFAM" id="SSF82199">
    <property type="entry name" value="SET domain"/>
    <property type="match status" value="1"/>
</dbReference>
<dbReference type="Gene3D" id="3.90.1410.10">
    <property type="entry name" value="set domain protein methyltransferase, domain 1"/>
    <property type="match status" value="1"/>
</dbReference>
<gene>
    <name evidence="2" type="ORF">THAOC_20304</name>
</gene>
<evidence type="ECO:0000256" key="1">
    <source>
        <dbReference type="SAM" id="MobiDB-lite"/>
    </source>
</evidence>
<organism evidence="2 3">
    <name type="scientific">Thalassiosira oceanica</name>
    <name type="common">Marine diatom</name>
    <dbReference type="NCBI Taxonomy" id="159749"/>
    <lineage>
        <taxon>Eukaryota</taxon>
        <taxon>Sar</taxon>
        <taxon>Stramenopiles</taxon>
        <taxon>Ochrophyta</taxon>
        <taxon>Bacillariophyta</taxon>
        <taxon>Coscinodiscophyceae</taxon>
        <taxon>Thalassiosirophycidae</taxon>
        <taxon>Thalassiosirales</taxon>
        <taxon>Thalassiosiraceae</taxon>
        <taxon>Thalassiosira</taxon>
    </lineage>
</organism>
<dbReference type="Proteomes" id="UP000266841">
    <property type="component" value="Unassembled WGS sequence"/>
</dbReference>
<accession>K0S2J4</accession>
<comment type="caution">
    <text evidence="2">The sequence shown here is derived from an EMBL/GenBank/DDBJ whole genome shotgun (WGS) entry which is preliminary data.</text>
</comment>
<protein>
    <submittedName>
        <fullName evidence="2">Uncharacterized protein</fullName>
    </submittedName>
</protein>
<dbReference type="AlphaFoldDB" id="K0S2J4"/>
<reference evidence="2 3" key="1">
    <citation type="journal article" date="2012" name="Genome Biol.">
        <title>Genome and low-iron response of an oceanic diatom adapted to chronic iron limitation.</title>
        <authorList>
            <person name="Lommer M."/>
            <person name="Specht M."/>
            <person name="Roy A.S."/>
            <person name="Kraemer L."/>
            <person name="Andreson R."/>
            <person name="Gutowska M.A."/>
            <person name="Wolf J."/>
            <person name="Bergner S.V."/>
            <person name="Schilhabel M.B."/>
            <person name="Klostermeier U.C."/>
            <person name="Beiko R.G."/>
            <person name="Rosenstiel P."/>
            <person name="Hippler M."/>
            <person name="Laroche J."/>
        </authorList>
    </citation>
    <scope>NUCLEOTIDE SEQUENCE [LARGE SCALE GENOMIC DNA]</scope>
    <source>
        <strain evidence="2 3">CCMP1005</strain>
    </source>
</reference>
<evidence type="ECO:0000313" key="2">
    <source>
        <dbReference type="EMBL" id="EJK59470.1"/>
    </source>
</evidence>
<keyword evidence="3" id="KW-1185">Reference proteome</keyword>
<name>K0S2J4_THAOC</name>
<proteinExistence type="predicted"/>
<feature type="region of interest" description="Disordered" evidence="1">
    <location>
        <begin position="1"/>
        <end position="35"/>
    </location>
</feature>
<dbReference type="EMBL" id="AGNL01022862">
    <property type="protein sequence ID" value="EJK59470.1"/>
    <property type="molecule type" value="Genomic_DNA"/>
</dbReference>